<evidence type="ECO:0000313" key="2">
    <source>
        <dbReference type="Proteomes" id="UP001177260"/>
    </source>
</evidence>
<gene>
    <name evidence="1" type="ORF">N8T08_008697</name>
</gene>
<name>A0ACC3BE56_9EURO</name>
<accession>A0ACC3BE56</accession>
<sequence length="170" mass="20228">MASMPPFAGLLPRPMSTPYPDTIEDQARRDLFEHQGLEFQDRESPYRITLEFDVPKYIAYSNRSDILAFLLNRLARAVRRGKLHKPSTERDKRTVFFLVTYSLWDLDRVSFRENQTAVLVLERIAHILRSKVTYETHMKDTMPWWPEPSRLRALRVYRLDPSTRKGVFLW</sequence>
<keyword evidence="2" id="KW-1185">Reference proteome</keyword>
<dbReference type="EMBL" id="JAOPJF010000006">
    <property type="protein sequence ID" value="KAK1148812.1"/>
    <property type="molecule type" value="Genomic_DNA"/>
</dbReference>
<comment type="caution">
    <text evidence="1">The sequence shown here is derived from an EMBL/GenBank/DDBJ whole genome shotgun (WGS) entry which is preliminary data.</text>
</comment>
<proteinExistence type="predicted"/>
<dbReference type="Proteomes" id="UP001177260">
    <property type="component" value="Unassembled WGS sequence"/>
</dbReference>
<protein>
    <submittedName>
        <fullName evidence="1">Uncharacterized protein</fullName>
    </submittedName>
</protein>
<reference evidence="1 2" key="1">
    <citation type="journal article" date="2023" name="ACS Omega">
        <title>Identification of the Neoaspergillic Acid Biosynthesis Gene Cluster by Establishing an In Vitro CRISPR-Ribonucleoprotein Genetic System in Aspergillus melleus.</title>
        <authorList>
            <person name="Yuan B."/>
            <person name="Grau M.F."/>
            <person name="Murata R.M."/>
            <person name="Torok T."/>
            <person name="Venkateswaran K."/>
            <person name="Stajich J.E."/>
            <person name="Wang C.C.C."/>
        </authorList>
    </citation>
    <scope>NUCLEOTIDE SEQUENCE [LARGE SCALE GENOMIC DNA]</scope>
    <source>
        <strain evidence="1 2">IMV 1140</strain>
    </source>
</reference>
<evidence type="ECO:0000313" key="1">
    <source>
        <dbReference type="EMBL" id="KAK1148812.1"/>
    </source>
</evidence>
<organism evidence="1 2">
    <name type="scientific">Aspergillus melleus</name>
    <dbReference type="NCBI Taxonomy" id="138277"/>
    <lineage>
        <taxon>Eukaryota</taxon>
        <taxon>Fungi</taxon>
        <taxon>Dikarya</taxon>
        <taxon>Ascomycota</taxon>
        <taxon>Pezizomycotina</taxon>
        <taxon>Eurotiomycetes</taxon>
        <taxon>Eurotiomycetidae</taxon>
        <taxon>Eurotiales</taxon>
        <taxon>Aspergillaceae</taxon>
        <taxon>Aspergillus</taxon>
        <taxon>Aspergillus subgen. Circumdati</taxon>
    </lineage>
</organism>